<evidence type="ECO:0000256" key="1">
    <source>
        <dbReference type="SAM" id="MobiDB-lite"/>
    </source>
</evidence>
<feature type="domain" description="AB hydrolase-1" evidence="2">
    <location>
        <begin position="71"/>
        <end position="292"/>
    </location>
</feature>
<evidence type="ECO:0000313" key="3">
    <source>
        <dbReference type="EMBL" id="TDK48901.1"/>
    </source>
</evidence>
<reference evidence="3 4" key="1">
    <citation type="submission" date="2019-03" db="EMBL/GenBank/DDBJ databases">
        <title>Algoriphagus aquimaris sp. nov., isolated form marine sediment in Pohang, Korea.</title>
        <authorList>
            <person name="Kim J."/>
            <person name="Yoon S.-H."/>
            <person name="Lee S.-S."/>
        </authorList>
    </citation>
    <scope>NUCLEOTIDE SEQUENCE [LARGE SCALE GENOMIC DNA]</scope>
    <source>
        <strain evidence="3 4">F21</strain>
    </source>
</reference>
<evidence type="ECO:0000259" key="2">
    <source>
        <dbReference type="Pfam" id="PF00561"/>
    </source>
</evidence>
<dbReference type="Gene3D" id="3.40.50.1820">
    <property type="entry name" value="alpha/beta hydrolase"/>
    <property type="match status" value="1"/>
</dbReference>
<comment type="caution">
    <text evidence="3">The sequence shown here is derived from an EMBL/GenBank/DDBJ whole genome shotgun (WGS) entry which is preliminary data.</text>
</comment>
<sequence length="308" mass="32584">MLTSKASGSIFLLVLILQTFSCKESNQRQEPNAQKAPVETGEVRGSEPERSGIAQLKDAQIEYIIQGEGSPIVLLPGGGLSTKYLKPLAGELSRAGYQTIRINPRGAGQSRGSAEGATMHTMAGDVIGVLKALGLEKVDLAGHAFGNRVARTVEHDAPEYVRSVICLAAGGVVQPQPEAAGALKLVFDPGATEDDIMKSMKYMVGDTANAKASWAYVKASRYPAAAAVVGAASQTLQDSWSRPSGKNPFLIIQGTNDQIAPSENGELLKKELGDLADIVSIEGGGHLMVINHAEETTEVILNFLRSKF</sequence>
<evidence type="ECO:0000313" key="4">
    <source>
        <dbReference type="Proteomes" id="UP000295438"/>
    </source>
</evidence>
<dbReference type="SUPFAM" id="SSF53474">
    <property type="entry name" value="alpha/beta-Hydrolases"/>
    <property type="match status" value="1"/>
</dbReference>
<dbReference type="InterPro" id="IPR029058">
    <property type="entry name" value="AB_hydrolase_fold"/>
</dbReference>
<protein>
    <submittedName>
        <fullName evidence="3">Alpha/beta hydrolase</fullName>
    </submittedName>
</protein>
<organism evidence="3 4">
    <name type="scientific">Algoriphagus formosus</name>
    <dbReference type="NCBI Taxonomy" id="2007308"/>
    <lineage>
        <taxon>Bacteria</taxon>
        <taxon>Pseudomonadati</taxon>
        <taxon>Bacteroidota</taxon>
        <taxon>Cytophagia</taxon>
        <taxon>Cytophagales</taxon>
        <taxon>Cyclobacteriaceae</taxon>
        <taxon>Algoriphagus</taxon>
    </lineage>
</organism>
<dbReference type="InterPro" id="IPR000073">
    <property type="entry name" value="AB_hydrolase_1"/>
</dbReference>
<feature type="compositionally biased region" description="Basic and acidic residues" evidence="1">
    <location>
        <begin position="41"/>
        <end position="50"/>
    </location>
</feature>
<proteinExistence type="predicted"/>
<dbReference type="RefSeq" id="WP_133389870.1">
    <property type="nucleotide sequence ID" value="NZ_SMUW01000026.1"/>
</dbReference>
<dbReference type="GO" id="GO:0004806">
    <property type="term" value="F:triacylglycerol lipase activity"/>
    <property type="evidence" value="ECO:0007669"/>
    <property type="project" value="TreeGrafter"/>
</dbReference>
<dbReference type="PANTHER" id="PTHR43433">
    <property type="entry name" value="HYDROLASE, ALPHA/BETA FOLD FAMILY PROTEIN"/>
    <property type="match status" value="1"/>
</dbReference>
<gene>
    <name evidence="3" type="ORF">E1898_03760</name>
</gene>
<dbReference type="GO" id="GO:0046503">
    <property type="term" value="P:glycerolipid catabolic process"/>
    <property type="evidence" value="ECO:0007669"/>
    <property type="project" value="TreeGrafter"/>
</dbReference>
<dbReference type="InterPro" id="IPR050471">
    <property type="entry name" value="AB_hydrolase"/>
</dbReference>
<keyword evidence="4" id="KW-1185">Reference proteome</keyword>
<dbReference type="Proteomes" id="UP000295438">
    <property type="component" value="Unassembled WGS sequence"/>
</dbReference>
<keyword evidence="3" id="KW-0378">Hydrolase</keyword>
<name>A0A4R5VA71_9BACT</name>
<dbReference type="AlphaFoldDB" id="A0A4R5VA71"/>
<dbReference type="Pfam" id="PF00561">
    <property type="entry name" value="Abhydrolase_1"/>
    <property type="match status" value="1"/>
</dbReference>
<dbReference type="EMBL" id="SMUW01000026">
    <property type="protein sequence ID" value="TDK48901.1"/>
    <property type="molecule type" value="Genomic_DNA"/>
</dbReference>
<accession>A0A4R5VA71</accession>
<dbReference type="PANTHER" id="PTHR43433:SF5">
    <property type="entry name" value="AB HYDROLASE-1 DOMAIN-CONTAINING PROTEIN"/>
    <property type="match status" value="1"/>
</dbReference>
<feature type="region of interest" description="Disordered" evidence="1">
    <location>
        <begin position="26"/>
        <end position="51"/>
    </location>
</feature>